<gene>
    <name evidence="1" type="ORF">AWC38_SpisGene23996</name>
</gene>
<sequence>MVTNVMSLVPKIDEVQEFFHRSKAGLVFITETWLKSSIQDSVIDISGYTILRKDRSLDNHGGICIYLKDDAFKYNRLDELSCCDEHETLWVQLRPSPLPRGFSSLIAAVIYHPFWSKPENDLMRDHLFKSFSLAESKSPNCALTVAGDFIRLDVKSIQRHFRLKQIVEKSTRKNAILDLVLTNFHEFYGTPQSFPPFGLSDHDTSVKDDNPKLWWKEVKRLCGAKSHSGDLKHQIQIEGVKHLSDQDLANMINKALLEPLEEYRLTQPLVKIPIEIDTPDLHEISELRILRLLSKLNPSKASGPDEVPNWLLKEFADFLAFPVSKIMNASLREQCLPHMRKLADVTPLRKRKPVEDLMKDLRPISLTACLSKVAEECVVSDYVKPAVLRVLDPNQYRLVPNSSATQALIHMIHRWAQATDGNGATVRATRYDYRKAFDLKDHDILVRKLTVLEIPKQIIN</sequence>
<accession>A0A2B4R6T4</accession>
<protein>
    <submittedName>
        <fullName evidence="1">Uncharacterized protein</fullName>
    </submittedName>
</protein>
<evidence type="ECO:0000313" key="2">
    <source>
        <dbReference type="Proteomes" id="UP000225706"/>
    </source>
</evidence>
<dbReference type="Gene3D" id="3.60.10.10">
    <property type="entry name" value="Endonuclease/exonuclease/phosphatase"/>
    <property type="match status" value="1"/>
</dbReference>
<keyword evidence="2" id="KW-1185">Reference proteome</keyword>
<organism evidence="1 2">
    <name type="scientific">Stylophora pistillata</name>
    <name type="common">Smooth cauliflower coral</name>
    <dbReference type="NCBI Taxonomy" id="50429"/>
    <lineage>
        <taxon>Eukaryota</taxon>
        <taxon>Metazoa</taxon>
        <taxon>Cnidaria</taxon>
        <taxon>Anthozoa</taxon>
        <taxon>Hexacorallia</taxon>
        <taxon>Scleractinia</taxon>
        <taxon>Astrocoeniina</taxon>
        <taxon>Pocilloporidae</taxon>
        <taxon>Stylophora</taxon>
    </lineage>
</organism>
<reference evidence="2" key="1">
    <citation type="journal article" date="2017" name="bioRxiv">
        <title>Comparative analysis of the genomes of Stylophora pistillata and Acropora digitifera provides evidence for extensive differences between species of corals.</title>
        <authorList>
            <person name="Voolstra C.R."/>
            <person name="Li Y."/>
            <person name="Liew Y.J."/>
            <person name="Baumgarten S."/>
            <person name="Zoccola D."/>
            <person name="Flot J.-F."/>
            <person name="Tambutte S."/>
            <person name="Allemand D."/>
            <person name="Aranda M."/>
        </authorList>
    </citation>
    <scope>NUCLEOTIDE SEQUENCE [LARGE SCALE GENOMIC DNA]</scope>
</reference>
<dbReference type="OrthoDB" id="5978128at2759"/>
<dbReference type="Proteomes" id="UP000225706">
    <property type="component" value="Unassembled WGS sequence"/>
</dbReference>
<name>A0A2B4R6T4_STYPI</name>
<dbReference type="AlphaFoldDB" id="A0A2B4R6T4"/>
<evidence type="ECO:0000313" key="1">
    <source>
        <dbReference type="EMBL" id="PFX12098.1"/>
    </source>
</evidence>
<proteinExistence type="predicted"/>
<comment type="caution">
    <text evidence="1">The sequence shown here is derived from an EMBL/GenBank/DDBJ whole genome shotgun (WGS) entry which is preliminary data.</text>
</comment>
<dbReference type="EMBL" id="LSMT01001590">
    <property type="protein sequence ID" value="PFX12098.1"/>
    <property type="molecule type" value="Genomic_DNA"/>
</dbReference>
<dbReference type="SUPFAM" id="SSF56219">
    <property type="entry name" value="DNase I-like"/>
    <property type="match status" value="1"/>
</dbReference>
<dbReference type="PANTHER" id="PTHR47510:SF3">
    <property type="entry name" value="ENDO_EXONUCLEASE_PHOSPHATASE DOMAIN-CONTAINING PROTEIN"/>
    <property type="match status" value="1"/>
</dbReference>
<dbReference type="PANTHER" id="PTHR47510">
    <property type="entry name" value="REVERSE TRANSCRIPTASE DOMAIN-CONTAINING PROTEIN"/>
    <property type="match status" value="1"/>
</dbReference>
<dbReference type="InterPro" id="IPR036691">
    <property type="entry name" value="Endo/exonu/phosph_ase_sf"/>
</dbReference>